<dbReference type="AlphaFoldDB" id="A0A4Z2IZG7"/>
<evidence type="ECO:0000256" key="1">
    <source>
        <dbReference type="SAM" id="MobiDB-lite"/>
    </source>
</evidence>
<proteinExistence type="predicted"/>
<comment type="caution">
    <text evidence="2">The sequence shown here is derived from an EMBL/GenBank/DDBJ whole genome shotgun (WGS) entry which is preliminary data.</text>
</comment>
<name>A0A4Z2IZG7_9TELE</name>
<keyword evidence="3" id="KW-1185">Reference proteome</keyword>
<protein>
    <submittedName>
        <fullName evidence="2">Uncharacterized protein</fullName>
    </submittedName>
</protein>
<dbReference type="Proteomes" id="UP000314294">
    <property type="component" value="Unassembled WGS sequence"/>
</dbReference>
<feature type="compositionally biased region" description="Low complexity" evidence="1">
    <location>
        <begin position="76"/>
        <end position="86"/>
    </location>
</feature>
<dbReference type="EMBL" id="SRLO01000033">
    <property type="protein sequence ID" value="TNN83380.1"/>
    <property type="molecule type" value="Genomic_DNA"/>
</dbReference>
<feature type="compositionally biased region" description="Low complexity" evidence="1">
    <location>
        <begin position="8"/>
        <end position="56"/>
    </location>
</feature>
<accession>A0A4Z2IZG7</accession>
<feature type="region of interest" description="Disordered" evidence="1">
    <location>
        <begin position="1"/>
        <end position="86"/>
    </location>
</feature>
<evidence type="ECO:0000313" key="3">
    <source>
        <dbReference type="Proteomes" id="UP000314294"/>
    </source>
</evidence>
<sequence length="130" mass="13164">MQHIRALAASHGPGSAASASESAAADSEPPGASSSTAGDSAASASSASSASLLPRRLGLRPPPWVRLVPDHTQPASNSLTSSLQSGSMRSAGFSPLSFSASVLAPIDSRNQEQMIKSFNESFSAVSLPKK</sequence>
<evidence type="ECO:0000313" key="2">
    <source>
        <dbReference type="EMBL" id="TNN83380.1"/>
    </source>
</evidence>
<reference evidence="2 3" key="1">
    <citation type="submission" date="2019-03" db="EMBL/GenBank/DDBJ databases">
        <title>First draft genome of Liparis tanakae, snailfish: a comprehensive survey of snailfish specific genes.</title>
        <authorList>
            <person name="Kim W."/>
            <person name="Song I."/>
            <person name="Jeong J.-H."/>
            <person name="Kim D."/>
            <person name="Kim S."/>
            <person name="Ryu S."/>
            <person name="Song J.Y."/>
            <person name="Lee S.K."/>
        </authorList>
    </citation>
    <scope>NUCLEOTIDE SEQUENCE [LARGE SCALE GENOMIC DNA]</scope>
    <source>
        <tissue evidence="2">Muscle</tissue>
    </source>
</reference>
<gene>
    <name evidence="2" type="ORF">EYF80_006361</name>
</gene>
<organism evidence="2 3">
    <name type="scientific">Liparis tanakae</name>
    <name type="common">Tanaka's snailfish</name>
    <dbReference type="NCBI Taxonomy" id="230148"/>
    <lineage>
        <taxon>Eukaryota</taxon>
        <taxon>Metazoa</taxon>
        <taxon>Chordata</taxon>
        <taxon>Craniata</taxon>
        <taxon>Vertebrata</taxon>
        <taxon>Euteleostomi</taxon>
        <taxon>Actinopterygii</taxon>
        <taxon>Neopterygii</taxon>
        <taxon>Teleostei</taxon>
        <taxon>Neoteleostei</taxon>
        <taxon>Acanthomorphata</taxon>
        <taxon>Eupercaria</taxon>
        <taxon>Perciformes</taxon>
        <taxon>Cottioidei</taxon>
        <taxon>Cottales</taxon>
        <taxon>Liparidae</taxon>
        <taxon>Liparis</taxon>
    </lineage>
</organism>